<evidence type="ECO:0000256" key="1">
    <source>
        <dbReference type="SAM" id="MobiDB-lite"/>
    </source>
</evidence>
<feature type="non-terminal residue" evidence="2">
    <location>
        <position position="147"/>
    </location>
</feature>
<feature type="compositionally biased region" description="Gly residues" evidence="1">
    <location>
        <begin position="43"/>
        <end position="53"/>
    </location>
</feature>
<name>A0A6J4TF42_9ACTN</name>
<protein>
    <submittedName>
        <fullName evidence="2">Uncharacterized protein</fullName>
    </submittedName>
</protein>
<dbReference type="EMBL" id="CADCVU010000218">
    <property type="protein sequence ID" value="CAA9522038.1"/>
    <property type="molecule type" value="Genomic_DNA"/>
</dbReference>
<dbReference type="AlphaFoldDB" id="A0A6J4TF42"/>
<gene>
    <name evidence="2" type="ORF">AVDCRST_MAG45-2564</name>
</gene>
<sequence length="147" mass="15367">QRLDRADGHAVGGAAPRQRRAADARGTAGLERAHPALGRGPRVRGGGAGGGRLSLGAAGRRAGGGAGTRALAGRARPRGGGRGERRRAGLGDERGRALERRDRRNGRDLGDERRRSLDGERDAVGRRDRLGGLGDRARHGHRDGDSV</sequence>
<evidence type="ECO:0000313" key="2">
    <source>
        <dbReference type="EMBL" id="CAA9522038.1"/>
    </source>
</evidence>
<accession>A0A6J4TF42</accession>
<feature type="compositionally biased region" description="Basic and acidic residues" evidence="1">
    <location>
        <begin position="81"/>
        <end position="130"/>
    </location>
</feature>
<feature type="non-terminal residue" evidence="2">
    <location>
        <position position="1"/>
    </location>
</feature>
<feature type="region of interest" description="Disordered" evidence="1">
    <location>
        <begin position="1"/>
        <end position="147"/>
    </location>
</feature>
<organism evidence="2">
    <name type="scientific">uncultured Solirubrobacterales bacterium</name>
    <dbReference type="NCBI Taxonomy" id="768556"/>
    <lineage>
        <taxon>Bacteria</taxon>
        <taxon>Bacillati</taxon>
        <taxon>Actinomycetota</taxon>
        <taxon>Thermoleophilia</taxon>
        <taxon>Solirubrobacterales</taxon>
        <taxon>environmental samples</taxon>
    </lineage>
</organism>
<proteinExistence type="predicted"/>
<reference evidence="2" key="1">
    <citation type="submission" date="2020-02" db="EMBL/GenBank/DDBJ databases">
        <authorList>
            <person name="Meier V. D."/>
        </authorList>
    </citation>
    <scope>NUCLEOTIDE SEQUENCE</scope>
    <source>
        <strain evidence="2">AVDCRST_MAG45</strain>
    </source>
</reference>